<accession>A0A699ZTA4</accession>
<name>A0A699ZTA4_HAELA</name>
<feature type="region of interest" description="Disordered" evidence="1">
    <location>
        <begin position="174"/>
        <end position="193"/>
    </location>
</feature>
<feature type="non-terminal residue" evidence="2">
    <location>
        <position position="308"/>
    </location>
</feature>
<dbReference type="AlphaFoldDB" id="A0A699ZTA4"/>
<organism evidence="2 3">
    <name type="scientific">Haematococcus lacustris</name>
    <name type="common">Green alga</name>
    <name type="synonym">Haematococcus pluvialis</name>
    <dbReference type="NCBI Taxonomy" id="44745"/>
    <lineage>
        <taxon>Eukaryota</taxon>
        <taxon>Viridiplantae</taxon>
        <taxon>Chlorophyta</taxon>
        <taxon>core chlorophytes</taxon>
        <taxon>Chlorophyceae</taxon>
        <taxon>CS clade</taxon>
        <taxon>Chlamydomonadales</taxon>
        <taxon>Haematococcaceae</taxon>
        <taxon>Haematococcus</taxon>
    </lineage>
</organism>
<gene>
    <name evidence="2" type="ORF">HaLaN_23089</name>
</gene>
<dbReference type="Proteomes" id="UP000485058">
    <property type="component" value="Unassembled WGS sequence"/>
</dbReference>
<evidence type="ECO:0000313" key="3">
    <source>
        <dbReference type="Proteomes" id="UP000485058"/>
    </source>
</evidence>
<dbReference type="EMBL" id="BLLF01002738">
    <property type="protein sequence ID" value="GFH25165.1"/>
    <property type="molecule type" value="Genomic_DNA"/>
</dbReference>
<proteinExistence type="predicted"/>
<feature type="region of interest" description="Disordered" evidence="1">
    <location>
        <begin position="211"/>
        <end position="231"/>
    </location>
</feature>
<reference evidence="2 3" key="1">
    <citation type="submission" date="2020-02" db="EMBL/GenBank/DDBJ databases">
        <title>Draft genome sequence of Haematococcus lacustris strain NIES-144.</title>
        <authorList>
            <person name="Morimoto D."/>
            <person name="Nakagawa S."/>
            <person name="Yoshida T."/>
            <person name="Sawayama S."/>
        </authorList>
    </citation>
    <scope>NUCLEOTIDE SEQUENCE [LARGE SCALE GENOMIC DNA]</scope>
    <source>
        <strain evidence="2 3">NIES-144</strain>
    </source>
</reference>
<comment type="caution">
    <text evidence="2">The sequence shown here is derived from an EMBL/GenBank/DDBJ whole genome shotgun (WGS) entry which is preliminary data.</text>
</comment>
<sequence>MAEKMLSMMSELLDGRIPGTQDLLHIRTALLQASDIYQPVGLAEQMAVSQFDEDVALNLMQQLGGRPAGLSSWGNHFFGGGTGEMRRPLVSFHPVSSHAVTLPQAHGTMNVSRGSARRALAYGERLWCGAAGFRANTSLYATSAVEAPSVLHHSMARQPTAQRRASYHLRHLHDSMGHRPAGGRYTLASEPDGPDFNSVQGALLALMDSAQENVQEQHKHDPELVTSLRPTASRPTYCTTAAGLIAPHNPTQPHTPYPRPCPACTLILLGLDSRDRLGTNAHPATLDTHVAAATAANASTASGISTEA</sequence>
<evidence type="ECO:0000256" key="1">
    <source>
        <dbReference type="SAM" id="MobiDB-lite"/>
    </source>
</evidence>
<protein>
    <submittedName>
        <fullName evidence="2">Phosphodiesterase</fullName>
    </submittedName>
</protein>
<keyword evidence="3" id="KW-1185">Reference proteome</keyword>
<evidence type="ECO:0000313" key="2">
    <source>
        <dbReference type="EMBL" id="GFH25165.1"/>
    </source>
</evidence>
<feature type="non-terminal residue" evidence="2">
    <location>
        <position position="1"/>
    </location>
</feature>